<dbReference type="RefSeq" id="XP_019515163.1">
    <property type="nucleotide sequence ID" value="XM_019659618.1"/>
</dbReference>
<evidence type="ECO:0000256" key="2">
    <source>
        <dbReference type="ARBA" id="ARBA00022692"/>
    </source>
</evidence>
<feature type="transmembrane region" description="Helical" evidence="7">
    <location>
        <begin position="195"/>
        <end position="215"/>
    </location>
</feature>
<dbReference type="Gene3D" id="1.20.140.150">
    <property type="match status" value="1"/>
</dbReference>
<evidence type="ECO:0000256" key="3">
    <source>
        <dbReference type="ARBA" id="ARBA00022989"/>
    </source>
</evidence>
<evidence type="ECO:0000256" key="1">
    <source>
        <dbReference type="ARBA" id="ARBA00004141"/>
    </source>
</evidence>
<keyword evidence="3 7" id="KW-1133">Transmembrane helix</keyword>
<dbReference type="OrthoDB" id="9446743at2759"/>
<evidence type="ECO:0000256" key="6">
    <source>
        <dbReference type="SAM" id="MobiDB-lite"/>
    </source>
</evidence>
<evidence type="ECO:0000256" key="4">
    <source>
        <dbReference type="ARBA" id="ARBA00023136"/>
    </source>
</evidence>
<dbReference type="PANTHER" id="PTHR10671">
    <property type="entry name" value="EPITHELIAL MEMBRANE PROTEIN-RELATED"/>
    <property type="match status" value="1"/>
</dbReference>
<dbReference type="KEGG" id="hai:109391768"/>
<sequence length="296" mass="33452">MERRDQLVLTFYSPEVPKLKGNRKYQRPTLPTNKHPSASMPPQRRQQHVDQTHTYIRMFSGSLCGFSLLMLICVSPLNWVQFLVIKNGLELYAGLWISCSHELCWSHTPKPPYYLQYSRALHILSVFTVLISLGWLFSSCLPRRGSVTTNLDLKVSILSFISAICLLLCLILFLAQVHWHTRDAMESALLWAYHINWWSDFLYMLSGIISFVNYITFRSPTIDQNVTVIPIERSRLGIGPVTTVSPAEDEGSRSEMESTSGGEDNLPNADLPGANPLNADLPDAELPDAELPNAEM</sequence>
<keyword evidence="2 7" id="KW-0812">Transmembrane</keyword>
<accession>A0A8B7SSE3</accession>
<dbReference type="GeneID" id="109391768"/>
<comment type="subcellular location">
    <subcellularLocation>
        <location evidence="1">Membrane</location>
        <topology evidence="1">Multi-pass membrane protein</topology>
    </subcellularLocation>
</comment>
<protein>
    <recommendedName>
        <fullName evidence="5">Transmembrane protein 202</fullName>
    </recommendedName>
</protein>
<keyword evidence="4 7" id="KW-0472">Membrane</keyword>
<dbReference type="FunFam" id="1.20.140.150:FF:000041">
    <property type="entry name" value="Transmembrane protein 202"/>
    <property type="match status" value="1"/>
</dbReference>
<evidence type="ECO:0000256" key="7">
    <source>
        <dbReference type="SAM" id="Phobius"/>
    </source>
</evidence>
<feature type="transmembrane region" description="Helical" evidence="7">
    <location>
        <begin position="120"/>
        <end position="141"/>
    </location>
</feature>
<evidence type="ECO:0000313" key="8">
    <source>
        <dbReference type="Proteomes" id="UP000694851"/>
    </source>
</evidence>
<gene>
    <name evidence="9" type="primary">TMEM202</name>
</gene>
<evidence type="ECO:0000256" key="5">
    <source>
        <dbReference type="ARBA" id="ARBA00067892"/>
    </source>
</evidence>
<dbReference type="Proteomes" id="UP000694851">
    <property type="component" value="Unplaced"/>
</dbReference>
<feature type="transmembrane region" description="Helical" evidence="7">
    <location>
        <begin position="153"/>
        <end position="175"/>
    </location>
</feature>
<evidence type="ECO:0000313" key="9">
    <source>
        <dbReference type="RefSeq" id="XP_019515163.1"/>
    </source>
</evidence>
<dbReference type="PANTHER" id="PTHR10671:SF42">
    <property type="entry name" value="TRANSMEMBRANE PROTEIN 202"/>
    <property type="match status" value="1"/>
</dbReference>
<name>A0A8B7SSE3_HIPAR</name>
<feature type="region of interest" description="Disordered" evidence="6">
    <location>
        <begin position="241"/>
        <end position="296"/>
    </location>
</feature>
<reference evidence="9" key="1">
    <citation type="submission" date="2025-08" db="UniProtKB">
        <authorList>
            <consortium name="RefSeq"/>
        </authorList>
    </citation>
    <scope>IDENTIFICATION</scope>
    <source>
        <tissue evidence="9">Muscle</tissue>
    </source>
</reference>
<dbReference type="GO" id="GO:0005886">
    <property type="term" value="C:plasma membrane"/>
    <property type="evidence" value="ECO:0007669"/>
    <property type="project" value="TreeGrafter"/>
</dbReference>
<dbReference type="CTD" id="338949"/>
<dbReference type="AlphaFoldDB" id="A0A8B7SSE3"/>
<dbReference type="InterPro" id="IPR050579">
    <property type="entry name" value="PMP-22/EMP/MP20-like"/>
</dbReference>
<organism evidence="8 9">
    <name type="scientific">Hipposideros armiger</name>
    <name type="common">Great Himalayan leaf-nosed bat</name>
    <dbReference type="NCBI Taxonomy" id="186990"/>
    <lineage>
        <taxon>Eukaryota</taxon>
        <taxon>Metazoa</taxon>
        <taxon>Chordata</taxon>
        <taxon>Craniata</taxon>
        <taxon>Vertebrata</taxon>
        <taxon>Euteleostomi</taxon>
        <taxon>Mammalia</taxon>
        <taxon>Eutheria</taxon>
        <taxon>Laurasiatheria</taxon>
        <taxon>Chiroptera</taxon>
        <taxon>Yinpterochiroptera</taxon>
        <taxon>Rhinolophoidea</taxon>
        <taxon>Hipposideridae</taxon>
        <taxon>Hipposideros</taxon>
    </lineage>
</organism>
<feature type="transmembrane region" description="Helical" evidence="7">
    <location>
        <begin position="54"/>
        <end position="77"/>
    </location>
</feature>
<proteinExistence type="predicted"/>
<keyword evidence="8" id="KW-1185">Reference proteome</keyword>
<feature type="region of interest" description="Disordered" evidence="6">
    <location>
        <begin position="19"/>
        <end position="46"/>
    </location>
</feature>